<dbReference type="Gene3D" id="3.30.1120.10">
    <property type="match status" value="1"/>
</dbReference>
<keyword evidence="6" id="KW-1185">Reference proteome</keyword>
<sequence>MILVDDMGFADIGCYGSEIPTPNLDALARDGVRFRQFYNTARCCPTRATLLTGLYAHQAGVGHMVEDKGLPGYSGHLNDQCATLAEVLGPAGYFTIMCGKWHVGQNLGVVPWKRGFERSLSAAAGGFYQPGDEKAKLFLNGQPNPPLPKSWYSTDLWTEYGITFIDEARAAKKPFFLYLAHNAPHFPLQAPAEDIARFRGKYRAGWDRLREDRLARQKQLGLAEPDWTLAPRPETVAAWESLSETEKDRFDHLMATYAACVWHMDKAVGTLVAALKERGELDNTLILFMSDNGGNAESGPNGRTQGDPSAPTSDWYCGQSWAWLQNTPFREYKHYTHEGGISTPLIAHWPTGIPRRRNGAWESQPGHLIDIMATVVDVSGARYPTGKVKPMEGVSLRPAFLGKPLARTQPLFWEHEGNRAIREGRWKAVAKENQPWELYDIERDRSERTNLASRETGRVTALAAKWDAWAARANVLPLGGWRGKKGAAEKTSTKTRFTLKAGEHLDRAEAPAIANRAFTITASFDTKTARDGVIVAQGGSALGYSLFLEDGKLVFAFRTKAGVTRVATPETVMGAHTARVEVTKNGALQLSLDGTRIGEAVGNGPLATLPTDGLDVGSDTGGKVVAYKQSDVFTGTITSVVIERESAT</sequence>
<feature type="region of interest" description="Disordered" evidence="3">
    <location>
        <begin position="292"/>
        <end position="312"/>
    </location>
</feature>
<dbReference type="AlphaFoldDB" id="A0A7W9SPQ2"/>
<dbReference type="SUPFAM" id="SSF53649">
    <property type="entry name" value="Alkaline phosphatase-like"/>
    <property type="match status" value="1"/>
</dbReference>
<dbReference type="InterPro" id="IPR050738">
    <property type="entry name" value="Sulfatase"/>
</dbReference>
<evidence type="ECO:0000256" key="3">
    <source>
        <dbReference type="SAM" id="MobiDB-lite"/>
    </source>
</evidence>
<dbReference type="Proteomes" id="UP000520814">
    <property type="component" value="Unassembled WGS sequence"/>
</dbReference>
<reference evidence="5 6" key="1">
    <citation type="submission" date="2020-08" db="EMBL/GenBank/DDBJ databases">
        <title>Genomic Encyclopedia of Type Strains, Phase IV (KMG-IV): sequencing the most valuable type-strain genomes for metagenomic binning, comparative biology and taxonomic classification.</title>
        <authorList>
            <person name="Goeker M."/>
        </authorList>
    </citation>
    <scope>NUCLEOTIDE SEQUENCE [LARGE SCALE GENOMIC DNA]</scope>
    <source>
        <strain evidence="5 6">DSM 23562</strain>
    </source>
</reference>
<proteinExistence type="inferred from homology"/>
<dbReference type="GO" id="GO:0004065">
    <property type="term" value="F:arylsulfatase activity"/>
    <property type="evidence" value="ECO:0007669"/>
    <property type="project" value="UniProtKB-EC"/>
</dbReference>
<evidence type="ECO:0000313" key="5">
    <source>
        <dbReference type="EMBL" id="MBB6049753.1"/>
    </source>
</evidence>
<dbReference type="InterPro" id="IPR017850">
    <property type="entry name" value="Alkaline_phosphatase_core_sf"/>
</dbReference>
<organism evidence="5 6">
    <name type="scientific">Armatimonas rosea</name>
    <dbReference type="NCBI Taxonomy" id="685828"/>
    <lineage>
        <taxon>Bacteria</taxon>
        <taxon>Bacillati</taxon>
        <taxon>Armatimonadota</taxon>
        <taxon>Armatimonadia</taxon>
        <taxon>Armatimonadales</taxon>
        <taxon>Armatimonadaceae</taxon>
        <taxon>Armatimonas</taxon>
    </lineage>
</organism>
<dbReference type="PANTHER" id="PTHR42693:SF53">
    <property type="entry name" value="ENDO-4-O-SULFATASE"/>
    <property type="match status" value="1"/>
</dbReference>
<dbReference type="EMBL" id="JACHGW010000001">
    <property type="protein sequence ID" value="MBB6049753.1"/>
    <property type="molecule type" value="Genomic_DNA"/>
</dbReference>
<protein>
    <submittedName>
        <fullName evidence="5">Arylsulfatase</fullName>
        <ecNumber evidence="5">3.1.6.1</ecNumber>
    </submittedName>
</protein>
<dbReference type="RefSeq" id="WP_221289876.1">
    <property type="nucleotide sequence ID" value="NZ_JACHGW010000001.1"/>
</dbReference>
<dbReference type="InterPro" id="IPR013320">
    <property type="entry name" value="ConA-like_dom_sf"/>
</dbReference>
<feature type="domain" description="Sulfatase N-terminal" evidence="4">
    <location>
        <begin position="2"/>
        <end position="380"/>
    </location>
</feature>
<gene>
    <name evidence="5" type="ORF">HNQ39_001515</name>
</gene>
<dbReference type="CDD" id="cd00110">
    <property type="entry name" value="LamG"/>
    <property type="match status" value="1"/>
</dbReference>
<dbReference type="EC" id="3.1.6.1" evidence="5"/>
<dbReference type="Gene3D" id="3.40.720.10">
    <property type="entry name" value="Alkaline Phosphatase, subunit A"/>
    <property type="match status" value="1"/>
</dbReference>
<dbReference type="Gene3D" id="2.60.120.200">
    <property type="match status" value="1"/>
</dbReference>
<evidence type="ECO:0000256" key="2">
    <source>
        <dbReference type="ARBA" id="ARBA00022801"/>
    </source>
</evidence>
<dbReference type="FunFam" id="3.40.720.10:FF:000047">
    <property type="entry name" value="Arylsulfatase"/>
    <property type="match status" value="1"/>
</dbReference>
<name>A0A7W9SPQ2_ARMRO</name>
<evidence type="ECO:0000259" key="4">
    <source>
        <dbReference type="Pfam" id="PF00884"/>
    </source>
</evidence>
<evidence type="ECO:0000256" key="1">
    <source>
        <dbReference type="ARBA" id="ARBA00008779"/>
    </source>
</evidence>
<comment type="similarity">
    <text evidence="1">Belongs to the sulfatase family.</text>
</comment>
<comment type="caution">
    <text evidence="5">The sequence shown here is derived from an EMBL/GenBank/DDBJ whole genome shotgun (WGS) entry which is preliminary data.</text>
</comment>
<dbReference type="PANTHER" id="PTHR42693">
    <property type="entry name" value="ARYLSULFATASE FAMILY MEMBER"/>
    <property type="match status" value="1"/>
</dbReference>
<keyword evidence="2 5" id="KW-0378">Hydrolase</keyword>
<dbReference type="InterPro" id="IPR000917">
    <property type="entry name" value="Sulfatase_N"/>
</dbReference>
<dbReference type="SUPFAM" id="SSF49899">
    <property type="entry name" value="Concanavalin A-like lectins/glucanases"/>
    <property type="match status" value="1"/>
</dbReference>
<evidence type="ECO:0000313" key="6">
    <source>
        <dbReference type="Proteomes" id="UP000520814"/>
    </source>
</evidence>
<dbReference type="InterPro" id="IPR001791">
    <property type="entry name" value="Laminin_G"/>
</dbReference>
<feature type="compositionally biased region" description="Polar residues" evidence="3">
    <location>
        <begin position="301"/>
        <end position="312"/>
    </location>
</feature>
<dbReference type="CDD" id="cd16025">
    <property type="entry name" value="PAS_like"/>
    <property type="match status" value="1"/>
</dbReference>
<dbReference type="Pfam" id="PF00884">
    <property type="entry name" value="Sulfatase"/>
    <property type="match status" value="1"/>
</dbReference>
<accession>A0A7W9SPQ2</accession>